<dbReference type="PANTHER" id="PTHR38811:SF1">
    <property type="entry name" value="UPF0284 PROTEIN SLL1500"/>
    <property type="match status" value="1"/>
</dbReference>
<gene>
    <name evidence="2" type="ORF">ENO26_08000</name>
</gene>
<comment type="caution">
    <text evidence="2">The sequence shown here is derived from an EMBL/GenBank/DDBJ whole genome shotgun (WGS) entry which is preliminary data.</text>
</comment>
<dbReference type="PANTHER" id="PTHR38811">
    <property type="match status" value="1"/>
</dbReference>
<dbReference type="EMBL" id="DSEU01000052">
    <property type="protein sequence ID" value="HEM67486.1"/>
    <property type="molecule type" value="Genomic_DNA"/>
</dbReference>
<dbReference type="AlphaFoldDB" id="A0A7J2U463"/>
<dbReference type="Gene3D" id="3.40.50.10210">
    <property type="match status" value="1"/>
</dbReference>
<dbReference type="NCBIfam" id="NF003372">
    <property type="entry name" value="PRK04447.1-5"/>
    <property type="match status" value="1"/>
</dbReference>
<dbReference type="GO" id="GO:0008939">
    <property type="term" value="F:nicotinate-nucleotide-dimethylbenzimidazole phosphoribosyltransferase activity"/>
    <property type="evidence" value="ECO:0007669"/>
    <property type="project" value="InterPro"/>
</dbReference>
<dbReference type="InterPro" id="IPR036087">
    <property type="entry name" value="Nict_dMeBzImd_PRibTrfase_sf"/>
</dbReference>
<dbReference type="Pfam" id="PF02277">
    <property type="entry name" value="DBI_PRT"/>
    <property type="match status" value="1"/>
</dbReference>
<name>A0A7J2U463_9CREN</name>
<dbReference type="SUPFAM" id="SSF52733">
    <property type="entry name" value="Nicotinate mononucleotide:5,6-dimethylbenzimidazole phosphoribosyltransferase (CobT)"/>
    <property type="match status" value="1"/>
</dbReference>
<dbReference type="NCBIfam" id="TIGR00303">
    <property type="entry name" value="nicotinate mononucleotide-dependent phosphoribosyltransferase CobT"/>
    <property type="match status" value="1"/>
</dbReference>
<evidence type="ECO:0000313" key="2">
    <source>
        <dbReference type="EMBL" id="HEM67486.1"/>
    </source>
</evidence>
<dbReference type="CDD" id="cd02439">
    <property type="entry name" value="DMB-PRT_CobT"/>
    <property type="match status" value="1"/>
</dbReference>
<accession>A0A7J2U463</accession>
<dbReference type="InterPro" id="IPR003200">
    <property type="entry name" value="Nict_dMeBzImd_PRibTrfase"/>
</dbReference>
<proteinExistence type="inferred from homology"/>
<dbReference type="InterPro" id="IPR002805">
    <property type="entry name" value="Nict_dMeBzImd_PRibTrfase_arc"/>
</dbReference>
<sequence length="367" mass="39472">MFEVIDLLHSWREFVDDVEHRHTLFIYFIASTKTSTVPGISIAGASPEQTLYTPALDVEYLVLGKPKTFDAIPITPEGIPTPAIITRSVLSLIKAPHIVIDCGVLRKPAIPLITLPHAVVGGKIDAENALPEGYGEKLFRDGETLGHMLSSKNSLLIAGESMPGGTTTAMAIMEALGFKAVGRVSSASPNNPAKLKEKVFRGALTRYGKEVPVENVFEAVEVFGDPLHIAIAGFVTGVIERGSKVILAGGTQMCSVIAILKRLGIDLRGRVAIGTTKWIVTDRGSDIAGLVRDIAPEVPIVYTLLSFSDAPFDGLRYYEEGYVKEGVGAGGTVIASQLVWKLPLTSIKEAVYREYERIAGLGYVKRG</sequence>
<protein>
    <recommendedName>
        <fullName evidence="1">UPF0284 protein ENO26_08000</fullName>
    </recommendedName>
</protein>
<organism evidence="2">
    <name type="scientific">Ignisphaera aggregans</name>
    <dbReference type="NCBI Taxonomy" id="334771"/>
    <lineage>
        <taxon>Archaea</taxon>
        <taxon>Thermoproteota</taxon>
        <taxon>Thermoprotei</taxon>
        <taxon>Desulfurococcales</taxon>
        <taxon>Desulfurococcaceae</taxon>
        <taxon>Ignisphaera</taxon>
    </lineage>
</organism>
<evidence type="ECO:0000256" key="1">
    <source>
        <dbReference type="HAMAP-Rule" id="MF_01086"/>
    </source>
</evidence>
<reference evidence="2" key="1">
    <citation type="journal article" date="2020" name="mSystems">
        <title>Genome- and Community-Level Interaction Insights into Carbon Utilization and Element Cycling Functions of Hydrothermarchaeota in Hydrothermal Sediment.</title>
        <authorList>
            <person name="Zhou Z."/>
            <person name="Liu Y."/>
            <person name="Xu W."/>
            <person name="Pan J."/>
            <person name="Luo Z.H."/>
            <person name="Li M."/>
        </authorList>
    </citation>
    <scope>NUCLEOTIDE SEQUENCE [LARGE SCALE GENOMIC DNA]</scope>
    <source>
        <strain evidence="2">SpSt-125</strain>
    </source>
</reference>
<comment type="similarity">
    <text evidence="1">Belongs to the UPF0284 family.</text>
</comment>
<dbReference type="HAMAP" id="MF_01086">
    <property type="entry name" value="UPF0284"/>
    <property type="match status" value="1"/>
</dbReference>